<dbReference type="RefSeq" id="WP_012436124.1">
    <property type="nucleotide sequence ID" value="NZ_CATWDO010000003.1"/>
</dbReference>
<organism evidence="1 2">
    <name type="scientific">Ralstonia thomasii</name>
    <dbReference type="NCBI Taxonomy" id="3058596"/>
    <lineage>
        <taxon>Bacteria</taxon>
        <taxon>Pseudomonadati</taxon>
        <taxon>Pseudomonadota</taxon>
        <taxon>Betaproteobacteria</taxon>
        <taxon>Burkholderiales</taxon>
        <taxon>Burkholderiaceae</taxon>
        <taxon>Ralstonia</taxon>
    </lineage>
</organism>
<accession>A0ABN9JEX4</accession>
<evidence type="ECO:0000313" key="2">
    <source>
        <dbReference type="Proteomes" id="UP001189773"/>
    </source>
</evidence>
<dbReference type="EMBL" id="CATZAR010000021">
    <property type="protein sequence ID" value="CAJ0806349.1"/>
    <property type="molecule type" value="Genomic_DNA"/>
</dbReference>
<protein>
    <submittedName>
        <fullName evidence="1">Uncharacterized protein</fullName>
    </submittedName>
</protein>
<name>A0ABN9JEX4_9RALS</name>
<comment type="caution">
    <text evidence="1">The sequence shown here is derived from an EMBL/GenBank/DDBJ whole genome shotgun (WGS) entry which is preliminary data.</text>
</comment>
<proteinExistence type="predicted"/>
<reference evidence="1 2" key="1">
    <citation type="submission" date="2023-07" db="EMBL/GenBank/DDBJ databases">
        <authorList>
            <person name="Peeters C."/>
        </authorList>
    </citation>
    <scope>NUCLEOTIDE SEQUENCE [LARGE SCALE GENOMIC DNA]</scope>
    <source>
        <strain evidence="1 2">LMG 18095</strain>
    </source>
</reference>
<dbReference type="Proteomes" id="UP001189773">
    <property type="component" value="Unassembled WGS sequence"/>
</dbReference>
<sequence length="137" mass="16063">MDDKELHEKCLEWAHWCHTRKYFAPPVPQNILAQFQAKKRATKEPDGPLSADLAFLNMAIHGLHDQFPEEGICFNLYYFYQFRPVKAIWRALDIGERTFYDRLHRFARRALKLSKTIKQIHTANIADISAENNSAVF</sequence>
<gene>
    <name evidence="1" type="ORF">LMG18095_04428</name>
</gene>
<keyword evidence="2" id="KW-1185">Reference proteome</keyword>
<evidence type="ECO:0000313" key="1">
    <source>
        <dbReference type="EMBL" id="CAJ0806349.1"/>
    </source>
</evidence>